<keyword evidence="3" id="KW-1185">Reference proteome</keyword>
<organism evidence="2 3">
    <name type="scientific">Cytophaga hutchinsonii (strain ATCC 33406 / DSM 1761 / CIP 103989 / NBRC 15051 / NCIMB 9469 / D465)</name>
    <dbReference type="NCBI Taxonomy" id="269798"/>
    <lineage>
        <taxon>Bacteria</taxon>
        <taxon>Pseudomonadati</taxon>
        <taxon>Bacteroidota</taxon>
        <taxon>Cytophagia</taxon>
        <taxon>Cytophagales</taxon>
        <taxon>Cytophagaceae</taxon>
        <taxon>Cytophaga</taxon>
    </lineage>
</organism>
<keyword evidence="1" id="KW-0812">Transmembrane</keyword>
<keyword evidence="1" id="KW-1133">Transmembrane helix</keyword>
<keyword evidence="1" id="KW-0472">Membrane</keyword>
<proteinExistence type="predicted"/>
<dbReference type="EMBL" id="CP000383">
    <property type="protein sequence ID" value="ABG60449.1"/>
    <property type="molecule type" value="Genomic_DNA"/>
</dbReference>
<sequence>MKVLRNSFVVRVLALFMLINIISQVCFPTLSMALTSGPSQPEVQSFQPASTTDMVNMFTGDFTYNIPLFELPGPDGGYPFNLAYNSGISMDQEASWVGLGWNLNPGALNREMRGLPDDFNGDKITREMYMRPNWTIGVGGNSHAATGLEIWGFDLKVGVGMSVFYNSYNGIGYSLDPTFSFAKTKNNEKETSLNLGLTLNSQEGVGFNPSLSISTKSDLTDRKMSIGVGYNSNAGFSALNLQYEVSKRHREKGELDIYAQVLKDANGLPAYLGTLSWDQASNWSATKTKLGASYGFESPSYVPRINMPMQTRNVSLSFLFGPDIVGFDGYFGATGYFSTEYVAERSVSKAAFGYLYMQNDPYQSSLVDFNRSQDGQILKNTPYLPSPYLTQDIYSANAQGISAMYRPSRSDLGVVYDDVNLSQSFGGSTGAELGFGTAGLVTSVHLGFDLSVNYSGTVSGLWRNNNDWKLKTGFRETNPFNVNDKLYETAYFKVFGEPTSTSISQLDAIGGFEPYRVSLDDHAALAGLENDKGNQLGNTNLANYFLTNTQRKIRQASIVPFKNQDISLVPGGLTEFTIDYYTSIADEYYKSAPTSFASTRSSLNKDHIGGFVSTNPNGMKYVYALPAYNSKQVEHQFSLVKTDSEDKPVIAMNKNGDGTINHKADRTNFYKNRIVTPPYAHSYLLTAVLGADYIDADAIKGPSEGDLGYWVKFTYVKAHAQFKWRTPFSGANNMPNSNTTIVDDMGSYVYGEKEIWHLAKAETKSHVAVFKILPRNDAKGANDEAQNPTDATIASGNTSFKLDKITLYTRDEYNVAGNTGKPIVKVRFEYNYDLCGFVSNNQIGSDVSGLIPNSSLATVNKGKLTLKKVWFEYGNNTRGALSPYLFDYHERLITPPNNINLDENPNYLVQGMDRWGTYKPYDTNNKTEAINFLNKPYTKQFNENDPTRNVNNFRSVMDKQAAVWSLKSIKLPSGGKIDVTYEADDYGYVQNKVATQMFTIAGTNSKGNNGFDHSNLKVFFPLEKSMPAGATTAQIQAEIKKYIPDNNQVYFKVYSNFAKTGNSNEDLADYVSGYAEVDLTDIGISDNNTGYIKLKKSSFGGSNQYHPFALAAWLHIRTNAPYLLNIAGMRADPASEVGDKQQKLASLLSSLTSIKKIFSGFYGVCNSRGLGMKIDLSRSMIRLNTPDKIKIGGGHRVKQIVLSDSWSEMTTNAEKTNYYGQVYDYTMEENGQIISSGVASNEPQVGGEESVLRRTELVKQKVPGLTPNRLLVEFPINDAYYPGAAVGYRKVTVKSIASNYTGQEGNVYEIPGGILRSGAVSYDFYTAKEFPVIEKYTNTKSHEFNLPLPIPFIGRTDINKLTISQGFYIELNDMHGKVKMVSNYSIDRKGIINPIPESYTKYNYQATAYNGKTGDPVTPKSTDNENTSVDYYKLDNKVKVLLSDNGVTETDDRYLGQDVECFSDMRESETTAMDAGFNLNLEWVIVPIAGVVTPTSMPRASLSYSRCRTTVTNKIVNKFGIITSIENYNNGSKMTVSHKWFDAYTGQPLLTTINNHFDDPVYSYTLPAHLVNEYKRIGGKYNSQQFAAKVSITGSGTNLDYTLNALTSLPAGSNVLQKGDKVFITEYDSETNDPYFSRQLSKVVAVITSTTTNLTGKLTAQSNFNAVGGHVYRLEMYDPVYDNNYDQTVFSVSSLQDPTINRIDKNCTVNYIYPYNDPICEYKNMPEQCFVNVMENINSYLQTTAYTNRSAFAMNDPNKLICNNTYSGSTATMTYLPSGGFKILNTRTQVGEGQYQNVPIDAYFYNANGTAVDFDQVASITEFFIDLNFNGFPPTFPQLPGVPINETQTGSQEPLADLNKFYYSAYKAKILLKNGSTIYAYILFHRFAVYVNGVRSNDAYLKVYTKTVPVCRDSIKLATGTLNLNYKSLNKVLNVSASTLTEFKPIDNNSLVNKNLSLTAISSFDLLVAYLNGSAGTFQTKESWAYLDDRSQTTTVATRTDGTFDDVPFFKFNSPLSKGCPARWKRVVTFTDYIATGMPVEEEDALANKSAVLFGYSNSLVTAMASNASVYEIGFESFEDYPGTTAILMDNYIGKNNLNFYTAVTNRTMDAFANYTVLSANKNMLILNKRYNTDLEIISADIDGQEITTGATLSGRYAVSGIQAYPGDASKTIIILNTTILDNVGPWMGNGKFKLKQSSRGLKTADILSNLPPYINSTVSHTGKSSLAVTVGAVFEQRRLLVTPGKKMVFEAWVKALSFPPNAGVRFYDKTGTLVTANNINFGLSTITVEGWTKIYGEFVVPVGTESLGIYLFGGAGQSGPGTSYFDDIRIYPAESNMVSYVYDRSNYKLRATLDNNNFATLYYYDPSGNLYLTKKETERGIVTMQESQSQIKSK</sequence>
<dbReference type="Proteomes" id="UP000001822">
    <property type="component" value="Chromosome"/>
</dbReference>
<name>A0A6N4SVY8_CYTH3</name>
<reference evidence="2 3" key="1">
    <citation type="journal article" date="2007" name="Appl. Environ. Microbiol.">
        <title>Genome sequence of the cellulolytic gliding bacterium Cytophaga hutchinsonii.</title>
        <authorList>
            <person name="Xie G."/>
            <person name="Bruce D.C."/>
            <person name="Challacombe J.F."/>
            <person name="Chertkov O."/>
            <person name="Detter J.C."/>
            <person name="Gilna P."/>
            <person name="Han C.S."/>
            <person name="Lucas S."/>
            <person name="Misra M."/>
            <person name="Myers G.L."/>
            <person name="Richardson P."/>
            <person name="Tapia R."/>
            <person name="Thayer N."/>
            <person name="Thompson L.S."/>
            <person name="Brettin T.S."/>
            <person name="Henrissat B."/>
            <person name="Wilson D.B."/>
            <person name="McBride M.J."/>
        </authorList>
    </citation>
    <scope>NUCLEOTIDE SEQUENCE [LARGE SCALE GENOMIC DNA]</scope>
    <source>
        <strain evidence="3">ATCC 33406 / DSM 1761 / CIP 103989 / NBRC 15051 / NCIMB 9469 / D465</strain>
    </source>
</reference>
<evidence type="ECO:0000256" key="1">
    <source>
        <dbReference type="SAM" id="Phobius"/>
    </source>
</evidence>
<evidence type="ECO:0008006" key="4">
    <source>
        <dbReference type="Google" id="ProtNLM"/>
    </source>
</evidence>
<dbReference type="InterPro" id="IPR008979">
    <property type="entry name" value="Galactose-bd-like_sf"/>
</dbReference>
<dbReference type="OrthoDB" id="9814627at2"/>
<evidence type="ECO:0000313" key="3">
    <source>
        <dbReference type="Proteomes" id="UP000001822"/>
    </source>
</evidence>
<dbReference type="SUPFAM" id="SSF49785">
    <property type="entry name" value="Galactose-binding domain-like"/>
    <property type="match status" value="1"/>
</dbReference>
<dbReference type="RefSeq" id="WP_011586559.1">
    <property type="nucleotide sequence ID" value="NC_008255.1"/>
</dbReference>
<feature type="transmembrane region" description="Helical" evidence="1">
    <location>
        <begin position="12"/>
        <end position="34"/>
    </location>
</feature>
<dbReference type="Gene3D" id="2.60.120.260">
    <property type="entry name" value="Galactose-binding domain-like"/>
    <property type="match status" value="1"/>
</dbReference>
<gene>
    <name evidence="2" type="ordered locus">CHU_3209</name>
</gene>
<dbReference type="KEGG" id="chu:CHU_3209"/>
<accession>A0A6N4SVY8</accession>
<evidence type="ECO:0000313" key="2">
    <source>
        <dbReference type="EMBL" id="ABG60449.1"/>
    </source>
</evidence>
<protein>
    <recommendedName>
        <fullName evidence="4">PA14 domain-containing protein</fullName>
    </recommendedName>
</protein>